<gene>
    <name evidence="1" type="ORF">AADV58_18275</name>
</gene>
<accession>A0ABZ2XL46</accession>
<keyword evidence="2" id="KW-1185">Reference proteome</keyword>
<dbReference type="EMBL" id="CP151407">
    <property type="protein sequence ID" value="WZJ23356.1"/>
    <property type="molecule type" value="Genomic_DNA"/>
</dbReference>
<proteinExistence type="predicted"/>
<evidence type="ECO:0000313" key="2">
    <source>
        <dbReference type="Proteomes" id="UP001479520"/>
    </source>
</evidence>
<geneLocation type="plasmid" evidence="1 2">
    <name>unnamed1</name>
</geneLocation>
<dbReference type="RefSeq" id="WP_341744695.1">
    <property type="nucleotide sequence ID" value="NZ_CP151407.1"/>
</dbReference>
<keyword evidence="1" id="KW-0614">Plasmid</keyword>
<sequence length="93" mass="9945">MQNAKSQAVHDLICNMLRGLHIRKMAGADLARYTYKAGVALHNLPFVLTGDQALTEGHLLDVNELDPHATSGAWGPWTSSLSAAFGLALPVAH</sequence>
<reference evidence="1 2" key="1">
    <citation type="submission" date="2024-04" db="EMBL/GenBank/DDBJ databases">
        <title>Dissimilatory iodate-reducing microorganisms contribute to the enrichment of iodine in groundwater.</title>
        <authorList>
            <person name="Jiang Z."/>
        </authorList>
    </citation>
    <scope>NUCLEOTIDE SEQUENCE [LARGE SCALE GENOMIC DNA]</scope>
    <source>
        <strain evidence="1 2">NCP973</strain>
        <plasmid evidence="1 2">unnamed1</plasmid>
    </source>
</reference>
<dbReference type="Proteomes" id="UP001479520">
    <property type="component" value="Plasmid unnamed1"/>
</dbReference>
<name>A0ABZ2XL46_9RHOO</name>
<organism evidence="1 2">
    <name type="scientific">Azonexus hydrophilus</name>
    <dbReference type="NCBI Taxonomy" id="418702"/>
    <lineage>
        <taxon>Bacteria</taxon>
        <taxon>Pseudomonadati</taxon>
        <taxon>Pseudomonadota</taxon>
        <taxon>Betaproteobacteria</taxon>
        <taxon>Rhodocyclales</taxon>
        <taxon>Azonexaceae</taxon>
        <taxon>Azonexus</taxon>
    </lineage>
</organism>
<protein>
    <submittedName>
        <fullName evidence="1">Uncharacterized protein</fullName>
    </submittedName>
</protein>
<evidence type="ECO:0000313" key="1">
    <source>
        <dbReference type="EMBL" id="WZJ23356.1"/>
    </source>
</evidence>